<name>A0A6A6JQR1_WESOR</name>
<dbReference type="OrthoDB" id="3912456at2759"/>
<feature type="region of interest" description="Disordered" evidence="1">
    <location>
        <begin position="41"/>
        <end position="62"/>
    </location>
</feature>
<dbReference type="RefSeq" id="XP_033654838.1">
    <property type="nucleotide sequence ID" value="XM_033801523.1"/>
</dbReference>
<protein>
    <submittedName>
        <fullName evidence="2">Uncharacterized protein</fullName>
    </submittedName>
</protein>
<accession>A0A6A6JQR1</accession>
<organism evidence="2 3">
    <name type="scientific">Westerdykella ornata</name>
    <dbReference type="NCBI Taxonomy" id="318751"/>
    <lineage>
        <taxon>Eukaryota</taxon>
        <taxon>Fungi</taxon>
        <taxon>Dikarya</taxon>
        <taxon>Ascomycota</taxon>
        <taxon>Pezizomycotina</taxon>
        <taxon>Dothideomycetes</taxon>
        <taxon>Pleosporomycetidae</taxon>
        <taxon>Pleosporales</taxon>
        <taxon>Sporormiaceae</taxon>
        <taxon>Westerdykella</taxon>
    </lineage>
</organism>
<dbReference type="GeneID" id="54554698"/>
<feature type="region of interest" description="Disordered" evidence="1">
    <location>
        <begin position="77"/>
        <end position="109"/>
    </location>
</feature>
<gene>
    <name evidence="2" type="ORF">EI97DRAFT_466191</name>
</gene>
<reference evidence="2" key="1">
    <citation type="journal article" date="2020" name="Stud. Mycol.">
        <title>101 Dothideomycetes genomes: a test case for predicting lifestyles and emergence of pathogens.</title>
        <authorList>
            <person name="Haridas S."/>
            <person name="Albert R."/>
            <person name="Binder M."/>
            <person name="Bloem J."/>
            <person name="Labutti K."/>
            <person name="Salamov A."/>
            <person name="Andreopoulos B."/>
            <person name="Baker S."/>
            <person name="Barry K."/>
            <person name="Bills G."/>
            <person name="Bluhm B."/>
            <person name="Cannon C."/>
            <person name="Castanera R."/>
            <person name="Culley D."/>
            <person name="Daum C."/>
            <person name="Ezra D."/>
            <person name="Gonzalez J."/>
            <person name="Henrissat B."/>
            <person name="Kuo A."/>
            <person name="Liang C."/>
            <person name="Lipzen A."/>
            <person name="Lutzoni F."/>
            <person name="Magnuson J."/>
            <person name="Mondo S."/>
            <person name="Nolan M."/>
            <person name="Ohm R."/>
            <person name="Pangilinan J."/>
            <person name="Park H.-J."/>
            <person name="Ramirez L."/>
            <person name="Alfaro M."/>
            <person name="Sun H."/>
            <person name="Tritt A."/>
            <person name="Yoshinaga Y."/>
            <person name="Zwiers L.-H."/>
            <person name="Turgeon B."/>
            <person name="Goodwin S."/>
            <person name="Spatafora J."/>
            <person name="Crous P."/>
            <person name="Grigoriev I."/>
        </authorList>
    </citation>
    <scope>NUCLEOTIDE SEQUENCE</scope>
    <source>
        <strain evidence="2">CBS 379.55</strain>
    </source>
</reference>
<evidence type="ECO:0000313" key="3">
    <source>
        <dbReference type="Proteomes" id="UP000800097"/>
    </source>
</evidence>
<feature type="compositionally biased region" description="Polar residues" evidence="1">
    <location>
        <begin position="50"/>
        <end position="61"/>
    </location>
</feature>
<proteinExistence type="predicted"/>
<dbReference type="EMBL" id="ML986490">
    <property type="protein sequence ID" value="KAF2277299.1"/>
    <property type="molecule type" value="Genomic_DNA"/>
</dbReference>
<evidence type="ECO:0000256" key="1">
    <source>
        <dbReference type="SAM" id="MobiDB-lite"/>
    </source>
</evidence>
<keyword evidence="3" id="KW-1185">Reference proteome</keyword>
<dbReference type="AlphaFoldDB" id="A0A6A6JQR1"/>
<sequence>MCYHNYTQHNGCGHIGERHSSPWKLCAEAERRLVELRGPSAIMSPPLDRANSTPFFSQSRNPGKLSKRFASFSLSRSGTTASSSSATRRALSGPVSPVSSSRTSTSSRFSSLGENVVSGHGIPDHQFEAVRCKGDAVEVRTTVTSDMEVCKECKIWIGEMRFMIERYEKTGTIKGTMAFEEFLKWRGEWERDEERDR</sequence>
<dbReference type="Proteomes" id="UP000800097">
    <property type="component" value="Unassembled WGS sequence"/>
</dbReference>
<evidence type="ECO:0000313" key="2">
    <source>
        <dbReference type="EMBL" id="KAF2277299.1"/>
    </source>
</evidence>